<reference evidence="6" key="2">
    <citation type="submission" date="2022-10" db="EMBL/GenBank/DDBJ databases">
        <authorList>
            <consortium name="ENA_rothamsted_submissions"/>
            <consortium name="culmorum"/>
            <person name="King R."/>
        </authorList>
    </citation>
    <scope>NUCLEOTIDE SEQUENCE</scope>
</reference>
<feature type="domain" description="Zinc finger PHD-type" evidence="5">
    <location>
        <begin position="657"/>
        <end position="699"/>
    </location>
</feature>
<dbReference type="CDD" id="cd15489">
    <property type="entry name" value="PHD_SF"/>
    <property type="match status" value="1"/>
</dbReference>
<evidence type="ECO:0000256" key="3">
    <source>
        <dbReference type="ARBA" id="ARBA00022833"/>
    </source>
</evidence>
<keyword evidence="3" id="KW-0862">Zinc</keyword>
<dbReference type="AlphaFoldDB" id="A0A9N9WI62"/>
<proteinExistence type="predicted"/>
<keyword evidence="7" id="KW-1185">Reference proteome</keyword>
<dbReference type="GO" id="GO:0008270">
    <property type="term" value="F:zinc ion binding"/>
    <property type="evidence" value="ECO:0007669"/>
    <property type="project" value="UniProtKB-KW"/>
</dbReference>
<feature type="compositionally biased region" description="Polar residues" evidence="4">
    <location>
        <begin position="368"/>
        <end position="377"/>
    </location>
</feature>
<keyword evidence="2" id="KW-0863">Zinc-finger</keyword>
<name>A0A9N9WI62_9NEOP</name>
<feature type="compositionally biased region" description="Basic residues" evidence="4">
    <location>
        <begin position="631"/>
        <end position="641"/>
    </location>
</feature>
<dbReference type="EMBL" id="OU893337">
    <property type="protein sequence ID" value="CAG9794003.1"/>
    <property type="molecule type" value="Genomic_DNA"/>
</dbReference>
<dbReference type="InterPro" id="IPR001965">
    <property type="entry name" value="Znf_PHD"/>
</dbReference>
<reference evidence="6" key="1">
    <citation type="submission" date="2021-12" db="EMBL/GenBank/DDBJ databases">
        <authorList>
            <person name="King R."/>
        </authorList>
    </citation>
    <scope>NUCLEOTIDE SEQUENCE</scope>
</reference>
<accession>A0A9N9WI62</accession>
<evidence type="ECO:0000313" key="7">
    <source>
        <dbReference type="Proteomes" id="UP001153714"/>
    </source>
</evidence>
<sequence length="699" mass="81296">MDKGSSSDSNISLDSLEHNFNRNTKLKCDSPSDDNNIDTILVPFYEKDVLIKVNKVHKKKILEEREHRSRKDTHSRSSYLVKRDVKKDKRSSYLEKFRKQFTIHHNVGKKEEEHEIRSLSPEFGDTERESFGEEDNSPVNEFYETEAYNEMYYDKILNSELENYSEHSFDAGLNLDDDKSQSADENNLKSISEVSQPRRRMRRATVQPLHNMKLGGLGPDMEKIKPRLERARSLQRYSEKVRMENRLKIYKKSLQIELEKRTNANNSARQRCSSKDSPKVEQNASYLVNNSIENGTSKIVKKSEIKPKSANMKRNEKYQIKNEVKKHGNNKQSAHTHETKTNALQHSNSNQYNKKVEDDRNINITKSVRSSARSRGINTDKEKTGDDVPPVQISFMVNVGGVRPSSALRTLEEKHKMYQEQIDSQTCPSTSSELNRSNKNCLVDYSSTDSDTANNNVLAELNRPHDTIRRPIIHSSESDTSITDNYEEEAFILHHRSRLQNVAEQALNVYNSSEDENEYQLSLPQDQGTPIKQIRTSCHNNVNVKTQGSETSNDDDSDYNIPLERLRIKKSLKTPFQKLLSTPNYAVIKQKPRRKAINYKGRIITKDIFTDRENKKERQRNQKASNSGIKKNQKKKKVYNKKTKENHNTIDEEDKWYCYACNEERFLAMRKCFSCNKWFHEECLGLTKKDMDFECPMCN</sequence>
<keyword evidence="1" id="KW-0479">Metal-binding</keyword>
<protein>
    <recommendedName>
        <fullName evidence="5">Zinc finger PHD-type domain-containing protein</fullName>
    </recommendedName>
</protein>
<feature type="region of interest" description="Disordered" evidence="4">
    <location>
        <begin position="262"/>
        <end position="281"/>
    </location>
</feature>
<dbReference type="SUPFAM" id="SSF57903">
    <property type="entry name" value="FYVE/PHD zinc finger"/>
    <property type="match status" value="1"/>
</dbReference>
<dbReference type="SMART" id="SM00249">
    <property type="entry name" value="PHD"/>
    <property type="match status" value="1"/>
</dbReference>
<evidence type="ECO:0000256" key="1">
    <source>
        <dbReference type="ARBA" id="ARBA00022723"/>
    </source>
</evidence>
<organism evidence="6 7">
    <name type="scientific">Diatraea saccharalis</name>
    <name type="common">sugarcane borer</name>
    <dbReference type="NCBI Taxonomy" id="40085"/>
    <lineage>
        <taxon>Eukaryota</taxon>
        <taxon>Metazoa</taxon>
        <taxon>Ecdysozoa</taxon>
        <taxon>Arthropoda</taxon>
        <taxon>Hexapoda</taxon>
        <taxon>Insecta</taxon>
        <taxon>Pterygota</taxon>
        <taxon>Neoptera</taxon>
        <taxon>Endopterygota</taxon>
        <taxon>Lepidoptera</taxon>
        <taxon>Glossata</taxon>
        <taxon>Ditrysia</taxon>
        <taxon>Pyraloidea</taxon>
        <taxon>Crambidae</taxon>
        <taxon>Crambinae</taxon>
        <taxon>Diatraea</taxon>
    </lineage>
</organism>
<evidence type="ECO:0000256" key="2">
    <source>
        <dbReference type="ARBA" id="ARBA00022771"/>
    </source>
</evidence>
<dbReference type="Proteomes" id="UP001153714">
    <property type="component" value="Chromosome 6"/>
</dbReference>
<dbReference type="InterPro" id="IPR011011">
    <property type="entry name" value="Znf_FYVE_PHD"/>
</dbReference>
<feature type="compositionally biased region" description="Basic and acidic residues" evidence="4">
    <location>
        <begin position="610"/>
        <end position="620"/>
    </location>
</feature>
<feature type="region of interest" description="Disordered" evidence="4">
    <location>
        <begin position="326"/>
        <end position="356"/>
    </location>
</feature>
<dbReference type="Gene3D" id="3.30.40.10">
    <property type="entry name" value="Zinc/RING finger domain, C3HC4 (zinc finger)"/>
    <property type="match status" value="1"/>
</dbReference>
<dbReference type="OrthoDB" id="6930811at2759"/>
<dbReference type="InterPro" id="IPR013083">
    <property type="entry name" value="Znf_RING/FYVE/PHD"/>
</dbReference>
<evidence type="ECO:0000313" key="6">
    <source>
        <dbReference type="EMBL" id="CAG9794003.1"/>
    </source>
</evidence>
<feature type="region of interest" description="Disordered" evidence="4">
    <location>
        <begin position="610"/>
        <end position="644"/>
    </location>
</feature>
<gene>
    <name evidence="6" type="ORF">DIATSA_LOCUS11405</name>
</gene>
<feature type="region of interest" description="Disordered" evidence="4">
    <location>
        <begin position="368"/>
        <end position="389"/>
    </location>
</feature>
<evidence type="ECO:0000259" key="5">
    <source>
        <dbReference type="SMART" id="SM00249"/>
    </source>
</evidence>
<evidence type="ECO:0000256" key="4">
    <source>
        <dbReference type="SAM" id="MobiDB-lite"/>
    </source>
</evidence>
<feature type="compositionally biased region" description="Polar residues" evidence="4">
    <location>
        <begin position="341"/>
        <end position="353"/>
    </location>
</feature>